<accession>A0ABU8LKB7</accession>
<evidence type="ECO:0000313" key="2">
    <source>
        <dbReference type="EMBL" id="MEJ1091351.1"/>
    </source>
</evidence>
<organism evidence="2 3">
    <name type="scientific">Microbacterium istanbulense</name>
    <dbReference type="NCBI Taxonomy" id="3122049"/>
    <lineage>
        <taxon>Bacteria</taxon>
        <taxon>Bacillati</taxon>
        <taxon>Actinomycetota</taxon>
        <taxon>Actinomycetes</taxon>
        <taxon>Micrococcales</taxon>
        <taxon>Microbacteriaceae</taxon>
        <taxon>Microbacterium</taxon>
    </lineage>
</organism>
<gene>
    <name evidence="2" type="ORF">WDU93_06545</name>
</gene>
<evidence type="ECO:0000256" key="1">
    <source>
        <dbReference type="SAM" id="MobiDB-lite"/>
    </source>
</evidence>
<keyword evidence="3" id="KW-1185">Reference proteome</keyword>
<comment type="caution">
    <text evidence="2">The sequence shown here is derived from an EMBL/GenBank/DDBJ whole genome shotgun (WGS) entry which is preliminary data.</text>
</comment>
<dbReference type="EMBL" id="JBBDGN010000004">
    <property type="protein sequence ID" value="MEJ1091351.1"/>
    <property type="molecule type" value="Genomic_DNA"/>
</dbReference>
<evidence type="ECO:0000313" key="3">
    <source>
        <dbReference type="Proteomes" id="UP001366085"/>
    </source>
</evidence>
<feature type="region of interest" description="Disordered" evidence="1">
    <location>
        <begin position="175"/>
        <end position="197"/>
    </location>
</feature>
<dbReference type="Proteomes" id="UP001366085">
    <property type="component" value="Unassembled WGS sequence"/>
</dbReference>
<dbReference type="InterPro" id="IPR023393">
    <property type="entry name" value="START-like_dom_sf"/>
</dbReference>
<dbReference type="RefSeq" id="WP_337318778.1">
    <property type="nucleotide sequence ID" value="NZ_JBBDGN010000004.1"/>
</dbReference>
<proteinExistence type="predicted"/>
<reference evidence="2 3" key="1">
    <citation type="submission" date="2024-02" db="EMBL/GenBank/DDBJ databases">
        <authorList>
            <person name="Saticioglu I.B."/>
        </authorList>
    </citation>
    <scope>NUCLEOTIDE SEQUENCE [LARGE SCALE GENOMIC DNA]</scope>
    <source>
        <strain evidence="2 3">Mu-43</strain>
    </source>
</reference>
<protein>
    <submittedName>
        <fullName evidence="2">SRPBCC family protein</fullName>
    </submittedName>
</protein>
<dbReference type="SUPFAM" id="SSF55961">
    <property type="entry name" value="Bet v1-like"/>
    <property type="match status" value="1"/>
</dbReference>
<dbReference type="Gene3D" id="3.30.530.20">
    <property type="match status" value="1"/>
</dbReference>
<name>A0ABU8LKB7_9MICO</name>
<sequence length="209" mass="23237">MVGRRDALYVEIHISAPLEVVWQLTQSPEAHVRWDARFTSITPTSLREDGAQEFDYALGLGIHTIRGTGISVGTKEGRGGERTSALLFDTADALSPLGAGRGYWRYVPTPDGVRFFTGYDYAPGWGRLGRLLDPLITRRFVWWLTAWSFDRLRLWAEQGIPPERTRWWRALLPGSGPRASARRCLSRPPGRAGTDVMADAPESLSGLAA</sequence>